<keyword evidence="2" id="KW-1185">Reference proteome</keyword>
<dbReference type="InterPro" id="IPR011250">
    <property type="entry name" value="OMP/PagP_B-barrel"/>
</dbReference>
<evidence type="ECO:0000313" key="2">
    <source>
        <dbReference type="Proteomes" id="UP000221024"/>
    </source>
</evidence>
<reference evidence="1 2" key="1">
    <citation type="submission" date="2017-10" db="EMBL/GenBank/DDBJ databases">
        <title>Draft genome of Longimonas halophila.</title>
        <authorList>
            <person name="Goh K.M."/>
            <person name="Shamsir M.S."/>
            <person name="Lim S.W."/>
        </authorList>
    </citation>
    <scope>NUCLEOTIDE SEQUENCE [LARGE SCALE GENOMIC DNA]</scope>
    <source>
        <strain evidence="1 2">KCTC 42399</strain>
    </source>
</reference>
<dbReference type="Gene3D" id="2.40.160.20">
    <property type="match status" value="1"/>
</dbReference>
<proteinExistence type="predicted"/>
<name>A0A2H3NNU9_9BACT</name>
<accession>A0A2H3NNU9</accession>
<organism evidence="1 2">
    <name type="scientific">Longimonas halophila</name>
    <dbReference type="NCBI Taxonomy" id="1469170"/>
    <lineage>
        <taxon>Bacteria</taxon>
        <taxon>Pseudomonadati</taxon>
        <taxon>Rhodothermota</taxon>
        <taxon>Rhodothermia</taxon>
        <taxon>Rhodothermales</taxon>
        <taxon>Salisaetaceae</taxon>
        <taxon>Longimonas</taxon>
    </lineage>
</organism>
<gene>
    <name evidence="1" type="ORF">CRI93_08490</name>
</gene>
<sequence>MQPFVERLQTDTLTNPLLLMKRLGLLAAALLLFLATSPEEGTAQTRYWQHQLYFNGGPQFVTGEQADAYKTGLAIDGGYYYRASRALFIGVAGGYHQFTSEGGAPDVDIIPVHLAAKYNFSLTGVQPYIGVEGGPYFINAAENSTELGIAPRLGLRIPLSRGFDLDLNVKYNVIFQENDEFTYVGFNGGPAYIPSRRAR</sequence>
<dbReference type="EMBL" id="PDEP01000007">
    <property type="protein sequence ID" value="PEN06673.1"/>
    <property type="molecule type" value="Genomic_DNA"/>
</dbReference>
<evidence type="ECO:0008006" key="3">
    <source>
        <dbReference type="Google" id="ProtNLM"/>
    </source>
</evidence>
<evidence type="ECO:0000313" key="1">
    <source>
        <dbReference type="EMBL" id="PEN06673.1"/>
    </source>
</evidence>
<comment type="caution">
    <text evidence="1">The sequence shown here is derived from an EMBL/GenBank/DDBJ whole genome shotgun (WGS) entry which is preliminary data.</text>
</comment>
<dbReference type="AlphaFoldDB" id="A0A2H3NNU9"/>
<dbReference type="Proteomes" id="UP000221024">
    <property type="component" value="Unassembled WGS sequence"/>
</dbReference>
<dbReference type="SUPFAM" id="SSF56925">
    <property type="entry name" value="OMPA-like"/>
    <property type="match status" value="1"/>
</dbReference>
<protein>
    <recommendedName>
        <fullName evidence="3">Outer membrane protein beta-barrel domain-containing protein</fullName>
    </recommendedName>
</protein>